<evidence type="ECO:0000313" key="6">
    <source>
        <dbReference type="EMBL" id="OCL13239.1"/>
    </source>
</evidence>
<proteinExistence type="inferred from homology"/>
<dbReference type="GO" id="GO:0070181">
    <property type="term" value="F:small ribosomal subunit rRNA binding"/>
    <property type="evidence" value="ECO:0007669"/>
    <property type="project" value="TreeGrafter"/>
</dbReference>
<keyword evidence="7" id="KW-1185">Reference proteome</keyword>
<protein>
    <recommendedName>
        <fullName evidence="4">Small ribosomal subunit protein bS18m</fullName>
    </recommendedName>
</protein>
<name>A0A8E2FA53_9PEZI</name>
<feature type="region of interest" description="Disordered" evidence="5">
    <location>
        <begin position="33"/>
        <end position="70"/>
    </location>
</feature>
<dbReference type="Proteomes" id="UP000250140">
    <property type="component" value="Unassembled WGS sequence"/>
</dbReference>
<organism evidence="6 7">
    <name type="scientific">Glonium stellatum</name>
    <dbReference type="NCBI Taxonomy" id="574774"/>
    <lineage>
        <taxon>Eukaryota</taxon>
        <taxon>Fungi</taxon>
        <taxon>Dikarya</taxon>
        <taxon>Ascomycota</taxon>
        <taxon>Pezizomycotina</taxon>
        <taxon>Dothideomycetes</taxon>
        <taxon>Pleosporomycetidae</taxon>
        <taxon>Gloniales</taxon>
        <taxon>Gloniaceae</taxon>
        <taxon>Glonium</taxon>
    </lineage>
</organism>
<dbReference type="OrthoDB" id="21463at2759"/>
<keyword evidence="3" id="KW-0687">Ribonucleoprotein</keyword>
<reference evidence="6 7" key="1">
    <citation type="journal article" date="2016" name="Nat. Commun.">
        <title>Ectomycorrhizal ecology is imprinted in the genome of the dominant symbiotic fungus Cenococcum geophilum.</title>
        <authorList>
            <consortium name="DOE Joint Genome Institute"/>
            <person name="Peter M."/>
            <person name="Kohler A."/>
            <person name="Ohm R.A."/>
            <person name="Kuo A."/>
            <person name="Krutzmann J."/>
            <person name="Morin E."/>
            <person name="Arend M."/>
            <person name="Barry K.W."/>
            <person name="Binder M."/>
            <person name="Choi C."/>
            <person name="Clum A."/>
            <person name="Copeland A."/>
            <person name="Grisel N."/>
            <person name="Haridas S."/>
            <person name="Kipfer T."/>
            <person name="LaButti K."/>
            <person name="Lindquist E."/>
            <person name="Lipzen A."/>
            <person name="Maire R."/>
            <person name="Meier B."/>
            <person name="Mihaltcheva S."/>
            <person name="Molinier V."/>
            <person name="Murat C."/>
            <person name="Poggeler S."/>
            <person name="Quandt C.A."/>
            <person name="Sperisen C."/>
            <person name="Tritt A."/>
            <person name="Tisserant E."/>
            <person name="Crous P.W."/>
            <person name="Henrissat B."/>
            <person name="Nehls U."/>
            <person name="Egli S."/>
            <person name="Spatafora J.W."/>
            <person name="Grigoriev I.V."/>
            <person name="Martin F.M."/>
        </authorList>
    </citation>
    <scope>NUCLEOTIDE SEQUENCE [LARGE SCALE GENOMIC DNA]</scope>
    <source>
        <strain evidence="6 7">CBS 207.34</strain>
    </source>
</reference>
<keyword evidence="2 6" id="KW-0689">Ribosomal protein</keyword>
<dbReference type="Pfam" id="PF01084">
    <property type="entry name" value="Ribosomal_S18"/>
    <property type="match status" value="1"/>
</dbReference>
<comment type="similarity">
    <text evidence="1">Belongs to the bacterial ribosomal protein bS18 family.</text>
</comment>
<dbReference type="SUPFAM" id="SSF46911">
    <property type="entry name" value="Ribosomal protein S18"/>
    <property type="match status" value="1"/>
</dbReference>
<dbReference type="GO" id="GO:0003735">
    <property type="term" value="F:structural constituent of ribosome"/>
    <property type="evidence" value="ECO:0007669"/>
    <property type="project" value="InterPro"/>
</dbReference>
<evidence type="ECO:0000256" key="2">
    <source>
        <dbReference type="ARBA" id="ARBA00022980"/>
    </source>
</evidence>
<gene>
    <name evidence="6" type="ORF">AOQ84DRAFT_332964</name>
</gene>
<dbReference type="InterPro" id="IPR001648">
    <property type="entry name" value="Ribosomal_bS18"/>
</dbReference>
<dbReference type="Gene3D" id="4.10.640.10">
    <property type="entry name" value="Ribosomal protein S18"/>
    <property type="match status" value="1"/>
</dbReference>
<evidence type="ECO:0000313" key="7">
    <source>
        <dbReference type="Proteomes" id="UP000250140"/>
    </source>
</evidence>
<evidence type="ECO:0000256" key="1">
    <source>
        <dbReference type="ARBA" id="ARBA00005589"/>
    </source>
</evidence>
<dbReference type="PANTHER" id="PTHR13479:SF40">
    <property type="entry name" value="SMALL RIBOSOMAL SUBUNIT PROTEIN BS18M"/>
    <property type="match status" value="1"/>
</dbReference>
<evidence type="ECO:0000256" key="4">
    <source>
        <dbReference type="ARBA" id="ARBA00035264"/>
    </source>
</evidence>
<dbReference type="AlphaFoldDB" id="A0A8E2FA53"/>
<sequence>MSLFRPSCKLPGSIRGNCARLWFSSSSRNQSQRTTENLLSTLDEPSTYSKPSAATANSSQRTGSTASFARRALKERRTTAAHMEEIGKRKDYETQMWRKWEVGDVYAPHDLTGPEQAKWKKSRQLPKKDAFDALGINPLNEYKNFSMMSEYMTEMGRIKHSSETGLRPVNQRKIAKAIRRAIGIGLMPSVHKHPEILQRRQKKSR</sequence>
<evidence type="ECO:0000256" key="5">
    <source>
        <dbReference type="SAM" id="MobiDB-lite"/>
    </source>
</evidence>
<feature type="compositionally biased region" description="Polar residues" evidence="5">
    <location>
        <begin position="36"/>
        <end position="67"/>
    </location>
</feature>
<dbReference type="InterPro" id="IPR036870">
    <property type="entry name" value="Ribosomal_bS18_sf"/>
</dbReference>
<dbReference type="EMBL" id="KV748762">
    <property type="protein sequence ID" value="OCL13239.1"/>
    <property type="molecule type" value="Genomic_DNA"/>
</dbReference>
<dbReference type="PANTHER" id="PTHR13479">
    <property type="entry name" value="30S RIBOSOMAL PROTEIN S18"/>
    <property type="match status" value="1"/>
</dbReference>
<dbReference type="GO" id="GO:0005763">
    <property type="term" value="C:mitochondrial small ribosomal subunit"/>
    <property type="evidence" value="ECO:0007669"/>
    <property type="project" value="TreeGrafter"/>
</dbReference>
<dbReference type="FunFam" id="4.10.640.10:FF:000013">
    <property type="entry name" value="37S ribosomal protein S18"/>
    <property type="match status" value="1"/>
</dbReference>
<dbReference type="GO" id="GO:0032543">
    <property type="term" value="P:mitochondrial translation"/>
    <property type="evidence" value="ECO:0007669"/>
    <property type="project" value="TreeGrafter"/>
</dbReference>
<evidence type="ECO:0000256" key="3">
    <source>
        <dbReference type="ARBA" id="ARBA00023274"/>
    </source>
</evidence>
<accession>A0A8E2FA53</accession>